<dbReference type="OrthoDB" id="206700at2759"/>
<dbReference type="SUPFAM" id="SSF47923">
    <property type="entry name" value="Ypt/Rab-GAP domain of gyp1p"/>
    <property type="match status" value="1"/>
</dbReference>
<dbReference type="EMBL" id="CAHR02000283">
    <property type="protein sequence ID" value="CCG84669.1"/>
    <property type="molecule type" value="Genomic_DNA"/>
</dbReference>
<dbReference type="PANTHER" id="PTHR20913:SF7">
    <property type="entry name" value="RE60063P"/>
    <property type="match status" value="1"/>
</dbReference>
<dbReference type="GO" id="GO:0005096">
    <property type="term" value="F:GTPase activator activity"/>
    <property type="evidence" value="ECO:0007669"/>
    <property type="project" value="UniProtKB-KW"/>
</dbReference>
<feature type="domain" description="Rab-GAP TBC" evidence="4">
    <location>
        <begin position="26"/>
        <end position="207"/>
    </location>
</feature>
<dbReference type="PROSITE" id="PS50086">
    <property type="entry name" value="TBC_RABGAP"/>
    <property type="match status" value="1"/>
</dbReference>
<evidence type="ECO:0000259" key="4">
    <source>
        <dbReference type="PROSITE" id="PS50086"/>
    </source>
</evidence>
<keyword evidence="3" id="KW-0812">Transmembrane</keyword>
<dbReference type="GO" id="GO:0005789">
    <property type="term" value="C:endoplasmic reticulum membrane"/>
    <property type="evidence" value="ECO:0007669"/>
    <property type="project" value="TreeGrafter"/>
</dbReference>
<dbReference type="Gene3D" id="1.10.472.80">
    <property type="entry name" value="Ypt/Rab-GAP domain of gyp1p, domain 3"/>
    <property type="match status" value="1"/>
</dbReference>
<dbReference type="Gene3D" id="1.10.8.1310">
    <property type="match status" value="1"/>
</dbReference>
<reference evidence="5 6" key="1">
    <citation type="journal article" date="2013" name="MBio">
        <title>Genome sequencing of the plant pathogen Taphrina deformans, the causal agent of peach leaf curl.</title>
        <authorList>
            <person name="Cisse O.H."/>
            <person name="Almeida J.M.G.C.F."/>
            <person name="Fonseca A."/>
            <person name="Kumar A.A."/>
            <person name="Salojaervi J."/>
            <person name="Overmyer K."/>
            <person name="Hauser P.M."/>
            <person name="Pagni M."/>
        </authorList>
    </citation>
    <scope>NUCLEOTIDE SEQUENCE [LARGE SCALE GENOMIC DNA]</scope>
    <source>
        <strain evidence="6">PYCC 5710 / ATCC 11124 / CBS 356.35 / IMI 108563 / JCM 9778 / NBRC 8474</strain>
    </source>
</reference>
<dbReference type="PANTHER" id="PTHR20913">
    <property type="entry name" value="TBC1 DOMAIN FAMILY MEMBER 20/GTPASE"/>
    <property type="match status" value="1"/>
</dbReference>
<name>R4XN49_TAPDE</name>
<dbReference type="GO" id="GO:0006888">
    <property type="term" value="P:endoplasmic reticulum to Golgi vesicle-mediated transport"/>
    <property type="evidence" value="ECO:0007669"/>
    <property type="project" value="TreeGrafter"/>
</dbReference>
<protein>
    <recommendedName>
        <fullName evidence="4">Rab-GAP TBC domain-containing protein</fullName>
    </recommendedName>
</protein>
<keyword evidence="6" id="KW-1185">Reference proteome</keyword>
<keyword evidence="3" id="KW-0472">Membrane</keyword>
<feature type="transmembrane region" description="Helical" evidence="3">
    <location>
        <begin position="354"/>
        <end position="372"/>
    </location>
</feature>
<evidence type="ECO:0000256" key="2">
    <source>
        <dbReference type="SAM" id="MobiDB-lite"/>
    </source>
</evidence>
<accession>R4XN49</accession>
<dbReference type="AlphaFoldDB" id="R4XN49"/>
<evidence type="ECO:0000256" key="1">
    <source>
        <dbReference type="ARBA" id="ARBA00022468"/>
    </source>
</evidence>
<dbReference type="eggNOG" id="KOG2595">
    <property type="taxonomic scope" value="Eukaryota"/>
</dbReference>
<keyword evidence="3" id="KW-1133">Transmembrane helix</keyword>
<dbReference type="InterPro" id="IPR035969">
    <property type="entry name" value="Rab-GAP_TBC_sf"/>
</dbReference>
<dbReference type="VEuPathDB" id="FungiDB:TAPDE_005172"/>
<organism evidence="5 6">
    <name type="scientific">Taphrina deformans (strain PYCC 5710 / ATCC 11124 / CBS 356.35 / IMI 108563 / JCM 9778 / NBRC 8474)</name>
    <name type="common">Peach leaf curl fungus</name>
    <name type="synonym">Lalaria deformans</name>
    <dbReference type="NCBI Taxonomy" id="1097556"/>
    <lineage>
        <taxon>Eukaryota</taxon>
        <taxon>Fungi</taxon>
        <taxon>Dikarya</taxon>
        <taxon>Ascomycota</taxon>
        <taxon>Taphrinomycotina</taxon>
        <taxon>Taphrinomycetes</taxon>
        <taxon>Taphrinales</taxon>
        <taxon>Taphrinaceae</taxon>
        <taxon>Taphrina</taxon>
    </lineage>
</organism>
<evidence type="ECO:0000313" key="5">
    <source>
        <dbReference type="EMBL" id="CCG84669.1"/>
    </source>
</evidence>
<gene>
    <name evidence="5" type="ORF">TAPDE_005172</name>
</gene>
<evidence type="ECO:0000256" key="3">
    <source>
        <dbReference type="SAM" id="Phobius"/>
    </source>
</evidence>
<sequence>MTDDALNAHNLNTDVVYLRRIGKERGFPPRLRRKIWTILLDCESEERPTAGVILPHQDEKQVLLDTNRSFTMALPHTIEESQIFGMKIDLQHLIAKVLRNQPWLHYYQGYHDIAQLFYLVMGNNAGPALESLSLFYLRDFMLSSLDPSMSMLRLVHQIVQVAEPEYAVQLHDVVPYYAIPVLLTWWTHSIESHDEACRMFDFLLSSEPVMIIYTIAAATLLRQVEVLKLDGDPDMIFLVLSRGIAGLNLEELLRYSTELYRSIKPHQLPYWKNLSIHSCLKTSSEAMLQDGKPVAGPQDEPLLLQTYAVRAKAHSLHFEAELKREKESAALETEKQKQRKNKQEKMSGTEVKKLSLLALGIGFLAVGIAWFVQHRDPP</sequence>
<dbReference type="InterPro" id="IPR045913">
    <property type="entry name" value="TBC20/Gyp8-like"/>
</dbReference>
<dbReference type="Proteomes" id="UP000013776">
    <property type="component" value="Unassembled WGS sequence"/>
</dbReference>
<evidence type="ECO:0000313" key="6">
    <source>
        <dbReference type="Proteomes" id="UP000013776"/>
    </source>
</evidence>
<keyword evidence="1" id="KW-0343">GTPase activation</keyword>
<dbReference type="SMART" id="SM00164">
    <property type="entry name" value="TBC"/>
    <property type="match status" value="1"/>
</dbReference>
<dbReference type="STRING" id="1097556.R4XN49"/>
<proteinExistence type="predicted"/>
<dbReference type="InterPro" id="IPR000195">
    <property type="entry name" value="Rab-GAP-TBC_dom"/>
</dbReference>
<feature type="region of interest" description="Disordered" evidence="2">
    <location>
        <begin position="327"/>
        <end position="347"/>
    </location>
</feature>
<comment type="caution">
    <text evidence="5">The sequence shown here is derived from an EMBL/GenBank/DDBJ whole genome shotgun (WGS) entry which is preliminary data.</text>
</comment>
<dbReference type="Pfam" id="PF00566">
    <property type="entry name" value="RabGAP-TBC"/>
    <property type="match status" value="1"/>
</dbReference>